<organism evidence="1 2">
    <name type="scientific">Aureicoccus marinus</name>
    <dbReference type="NCBI Taxonomy" id="754435"/>
    <lineage>
        <taxon>Bacteria</taxon>
        <taxon>Pseudomonadati</taxon>
        <taxon>Bacteroidota</taxon>
        <taxon>Flavobacteriia</taxon>
        <taxon>Flavobacteriales</taxon>
        <taxon>Flavobacteriaceae</taxon>
        <taxon>Aureicoccus</taxon>
    </lineage>
</organism>
<dbReference type="Proteomes" id="UP000239366">
    <property type="component" value="Unassembled WGS sequence"/>
</dbReference>
<protein>
    <submittedName>
        <fullName evidence="1">Uncharacterized protein</fullName>
    </submittedName>
</protein>
<accession>A0A2S7T8X0</accession>
<proteinExistence type="predicted"/>
<reference evidence="2" key="1">
    <citation type="submission" date="2016-11" db="EMBL/GenBank/DDBJ databases">
        <title>Trade-off between light-utilization and light-protection in marine flavobacteria.</title>
        <authorList>
            <person name="Kumagai Y."/>
            <person name="Yoshizawa S."/>
            <person name="Kogure K."/>
        </authorList>
    </citation>
    <scope>NUCLEOTIDE SEQUENCE [LARGE SCALE GENOMIC DNA]</scope>
    <source>
        <strain evidence="2">SG-18</strain>
    </source>
</reference>
<dbReference type="OrthoDB" id="1451724at2"/>
<dbReference type="RefSeq" id="WP_105001572.1">
    <property type="nucleotide sequence ID" value="NZ_MQVX01000001.1"/>
</dbReference>
<gene>
    <name evidence="1" type="ORF">BST99_09365</name>
</gene>
<comment type="caution">
    <text evidence="1">The sequence shown here is derived from an EMBL/GenBank/DDBJ whole genome shotgun (WGS) entry which is preliminary data.</text>
</comment>
<keyword evidence="2" id="KW-1185">Reference proteome</keyword>
<dbReference type="AlphaFoldDB" id="A0A2S7T8X0"/>
<evidence type="ECO:0000313" key="2">
    <source>
        <dbReference type="Proteomes" id="UP000239366"/>
    </source>
</evidence>
<dbReference type="EMBL" id="MQVX01000001">
    <property type="protein sequence ID" value="PQJ15906.1"/>
    <property type="molecule type" value="Genomic_DNA"/>
</dbReference>
<evidence type="ECO:0000313" key="1">
    <source>
        <dbReference type="EMBL" id="PQJ15906.1"/>
    </source>
</evidence>
<sequence>MGGGMRMFGEIDKMLYRVSGFEIEYEDKIYFVNLRNFPEFEYEDQMVRILPSTQRMDQIMKKIHGFSWYYDEEKDQIRLNKEGIVPSISNRNIKSFLVYRIDFDQTSDSVNLTEVTSMSINE</sequence>
<name>A0A2S7T8X0_9FLAO</name>